<accession>A0ABW3ERJ4</accession>
<protein>
    <submittedName>
        <fullName evidence="1">Helix-turn-helix transcriptional regulator</fullName>
    </submittedName>
</protein>
<evidence type="ECO:0000313" key="2">
    <source>
        <dbReference type="Proteomes" id="UP001596972"/>
    </source>
</evidence>
<keyword evidence="2" id="KW-1185">Reference proteome</keyword>
<dbReference type="RefSeq" id="WP_378300120.1">
    <property type="nucleotide sequence ID" value="NZ_JBHTJA010000034.1"/>
</dbReference>
<proteinExistence type="predicted"/>
<name>A0ABW3ERJ4_9ACTN</name>
<comment type="caution">
    <text evidence="1">The sequence shown here is derived from an EMBL/GenBank/DDBJ whole genome shotgun (WGS) entry which is preliminary data.</text>
</comment>
<dbReference type="InterPro" id="IPR010982">
    <property type="entry name" value="Lambda_DNA-bd_dom_sf"/>
</dbReference>
<gene>
    <name evidence="1" type="ORF">ACFQ11_18475</name>
</gene>
<dbReference type="EMBL" id="JBHTJA010000034">
    <property type="protein sequence ID" value="MFD0902391.1"/>
    <property type="molecule type" value="Genomic_DNA"/>
</dbReference>
<dbReference type="Pfam" id="PF13560">
    <property type="entry name" value="HTH_31"/>
    <property type="match status" value="1"/>
</dbReference>
<dbReference type="SUPFAM" id="SSF47413">
    <property type="entry name" value="lambda repressor-like DNA-binding domains"/>
    <property type="match status" value="1"/>
</dbReference>
<dbReference type="Gene3D" id="1.10.260.40">
    <property type="entry name" value="lambda repressor-like DNA-binding domains"/>
    <property type="match status" value="1"/>
</dbReference>
<reference evidence="2" key="1">
    <citation type="journal article" date="2019" name="Int. J. Syst. Evol. Microbiol.">
        <title>The Global Catalogue of Microorganisms (GCM) 10K type strain sequencing project: providing services to taxonomists for standard genome sequencing and annotation.</title>
        <authorList>
            <consortium name="The Broad Institute Genomics Platform"/>
            <consortium name="The Broad Institute Genome Sequencing Center for Infectious Disease"/>
            <person name="Wu L."/>
            <person name="Ma J."/>
        </authorList>
    </citation>
    <scope>NUCLEOTIDE SEQUENCE [LARGE SCALE GENOMIC DNA]</scope>
    <source>
        <strain evidence="2">JCM 31202</strain>
    </source>
</reference>
<sequence length="82" mass="9053">MAKLTLTADGRKMRLAREAADLTVDDLVERLRAAGIERHVDTIRNIELGHQQPGLELFNAYARIVGVPRMDLAVDEPTAESA</sequence>
<evidence type="ECO:0000313" key="1">
    <source>
        <dbReference type="EMBL" id="MFD0902391.1"/>
    </source>
</evidence>
<dbReference type="CDD" id="cd00093">
    <property type="entry name" value="HTH_XRE"/>
    <property type="match status" value="1"/>
</dbReference>
<organism evidence="1 2">
    <name type="scientific">Actinomadura sediminis</name>
    <dbReference type="NCBI Taxonomy" id="1038904"/>
    <lineage>
        <taxon>Bacteria</taxon>
        <taxon>Bacillati</taxon>
        <taxon>Actinomycetota</taxon>
        <taxon>Actinomycetes</taxon>
        <taxon>Streptosporangiales</taxon>
        <taxon>Thermomonosporaceae</taxon>
        <taxon>Actinomadura</taxon>
    </lineage>
</organism>
<dbReference type="Proteomes" id="UP001596972">
    <property type="component" value="Unassembled WGS sequence"/>
</dbReference>
<dbReference type="InterPro" id="IPR001387">
    <property type="entry name" value="Cro/C1-type_HTH"/>
</dbReference>